<reference evidence="14 15" key="1">
    <citation type="submission" date="2020-08" db="EMBL/GenBank/DDBJ databases">
        <title>Genome public.</title>
        <authorList>
            <person name="Liu C."/>
            <person name="Sun Q."/>
        </authorList>
    </citation>
    <scope>NUCLEOTIDE SEQUENCE [LARGE SCALE GENOMIC DNA]</scope>
    <source>
        <strain evidence="14 15">NSJ-34</strain>
    </source>
</reference>
<dbReference type="CDD" id="cd06225">
    <property type="entry name" value="HAMP"/>
    <property type="match status" value="1"/>
</dbReference>
<feature type="domain" description="Histidine kinase" evidence="12">
    <location>
        <begin position="258"/>
        <end position="475"/>
    </location>
</feature>
<keyword evidence="9" id="KW-0902">Two-component regulatory system</keyword>
<dbReference type="CDD" id="cd00082">
    <property type="entry name" value="HisKA"/>
    <property type="match status" value="1"/>
</dbReference>
<feature type="domain" description="HAMP" evidence="13">
    <location>
        <begin position="191"/>
        <end position="243"/>
    </location>
</feature>
<dbReference type="GO" id="GO:0016301">
    <property type="term" value="F:kinase activity"/>
    <property type="evidence" value="ECO:0007669"/>
    <property type="project" value="UniProtKB-KW"/>
</dbReference>
<dbReference type="Proteomes" id="UP000654573">
    <property type="component" value="Unassembled WGS sequence"/>
</dbReference>
<dbReference type="SMART" id="SM00304">
    <property type="entry name" value="HAMP"/>
    <property type="match status" value="1"/>
</dbReference>
<keyword evidence="5" id="KW-0808">Transferase</keyword>
<evidence type="ECO:0000256" key="3">
    <source>
        <dbReference type="ARBA" id="ARBA00012438"/>
    </source>
</evidence>
<evidence type="ECO:0000256" key="6">
    <source>
        <dbReference type="ARBA" id="ARBA00022692"/>
    </source>
</evidence>
<evidence type="ECO:0000256" key="10">
    <source>
        <dbReference type="ARBA" id="ARBA00023136"/>
    </source>
</evidence>
<dbReference type="SMART" id="SM00387">
    <property type="entry name" value="HATPase_c"/>
    <property type="match status" value="1"/>
</dbReference>
<dbReference type="Pfam" id="PF00672">
    <property type="entry name" value="HAMP"/>
    <property type="match status" value="1"/>
</dbReference>
<evidence type="ECO:0000256" key="5">
    <source>
        <dbReference type="ARBA" id="ARBA00022679"/>
    </source>
</evidence>
<dbReference type="SMART" id="SM00388">
    <property type="entry name" value="HisKA"/>
    <property type="match status" value="1"/>
</dbReference>
<dbReference type="InterPro" id="IPR003594">
    <property type="entry name" value="HATPase_dom"/>
</dbReference>
<evidence type="ECO:0000313" key="14">
    <source>
        <dbReference type="EMBL" id="MBC5673678.1"/>
    </source>
</evidence>
<name>A0ABR7FEP2_9FIRM</name>
<keyword evidence="15" id="KW-1185">Reference proteome</keyword>
<dbReference type="SUPFAM" id="SSF47384">
    <property type="entry name" value="Homodimeric domain of signal transducing histidine kinase"/>
    <property type="match status" value="1"/>
</dbReference>
<evidence type="ECO:0000259" key="13">
    <source>
        <dbReference type="PROSITE" id="PS50885"/>
    </source>
</evidence>
<comment type="catalytic activity">
    <reaction evidence="1">
        <text>ATP + protein L-histidine = ADP + protein N-phospho-L-histidine.</text>
        <dbReference type="EC" id="2.7.13.3"/>
    </reaction>
</comment>
<evidence type="ECO:0000256" key="1">
    <source>
        <dbReference type="ARBA" id="ARBA00000085"/>
    </source>
</evidence>
<evidence type="ECO:0000256" key="8">
    <source>
        <dbReference type="ARBA" id="ARBA00022989"/>
    </source>
</evidence>
<dbReference type="InterPro" id="IPR003660">
    <property type="entry name" value="HAMP_dom"/>
</dbReference>
<dbReference type="SUPFAM" id="SSF55874">
    <property type="entry name" value="ATPase domain of HSP90 chaperone/DNA topoisomerase II/histidine kinase"/>
    <property type="match status" value="1"/>
</dbReference>
<comment type="subcellular location">
    <subcellularLocation>
        <location evidence="2">Membrane</location>
        <topology evidence="2">Multi-pass membrane protein</topology>
    </subcellularLocation>
</comment>
<evidence type="ECO:0000256" key="9">
    <source>
        <dbReference type="ARBA" id="ARBA00023012"/>
    </source>
</evidence>
<dbReference type="Pfam" id="PF02518">
    <property type="entry name" value="HATPase_c"/>
    <property type="match status" value="1"/>
</dbReference>
<dbReference type="Pfam" id="PF00512">
    <property type="entry name" value="HisKA"/>
    <property type="match status" value="1"/>
</dbReference>
<accession>A0ABR7FEP2</accession>
<protein>
    <recommendedName>
        <fullName evidence="3">histidine kinase</fullName>
        <ecNumber evidence="3">2.7.13.3</ecNumber>
    </recommendedName>
</protein>
<feature type="transmembrane region" description="Helical" evidence="11">
    <location>
        <begin position="161"/>
        <end position="185"/>
    </location>
</feature>
<evidence type="ECO:0000256" key="4">
    <source>
        <dbReference type="ARBA" id="ARBA00022553"/>
    </source>
</evidence>
<dbReference type="PROSITE" id="PS50109">
    <property type="entry name" value="HIS_KIN"/>
    <property type="match status" value="1"/>
</dbReference>
<keyword evidence="4" id="KW-0597">Phosphoprotein</keyword>
<keyword evidence="10 11" id="KW-0472">Membrane</keyword>
<dbReference type="InterPro" id="IPR050398">
    <property type="entry name" value="HssS/ArlS-like"/>
</dbReference>
<evidence type="ECO:0000256" key="7">
    <source>
        <dbReference type="ARBA" id="ARBA00022777"/>
    </source>
</evidence>
<dbReference type="InterPro" id="IPR003661">
    <property type="entry name" value="HisK_dim/P_dom"/>
</dbReference>
<dbReference type="Gene3D" id="1.10.287.130">
    <property type="match status" value="1"/>
</dbReference>
<dbReference type="SUPFAM" id="SSF158472">
    <property type="entry name" value="HAMP domain-like"/>
    <property type="match status" value="1"/>
</dbReference>
<evidence type="ECO:0000256" key="2">
    <source>
        <dbReference type="ARBA" id="ARBA00004141"/>
    </source>
</evidence>
<dbReference type="PANTHER" id="PTHR45528">
    <property type="entry name" value="SENSOR HISTIDINE KINASE CPXA"/>
    <property type="match status" value="1"/>
</dbReference>
<dbReference type="PANTHER" id="PTHR45528:SF8">
    <property type="entry name" value="HISTIDINE KINASE"/>
    <property type="match status" value="1"/>
</dbReference>
<proteinExistence type="predicted"/>
<comment type="caution">
    <text evidence="14">The sequence shown here is derived from an EMBL/GenBank/DDBJ whole genome shotgun (WGS) entry which is preliminary data.</text>
</comment>
<dbReference type="Gene3D" id="3.30.565.10">
    <property type="entry name" value="Histidine kinase-like ATPase, C-terminal domain"/>
    <property type="match status" value="1"/>
</dbReference>
<evidence type="ECO:0000313" key="15">
    <source>
        <dbReference type="Proteomes" id="UP000654573"/>
    </source>
</evidence>
<dbReference type="EMBL" id="JACOOU010000007">
    <property type="protein sequence ID" value="MBC5673678.1"/>
    <property type="molecule type" value="Genomic_DNA"/>
</dbReference>
<evidence type="ECO:0000256" key="11">
    <source>
        <dbReference type="SAM" id="Phobius"/>
    </source>
</evidence>
<gene>
    <name evidence="14" type="ORF">H8S76_15625</name>
</gene>
<keyword evidence="8 11" id="KW-1133">Transmembrane helix</keyword>
<dbReference type="PROSITE" id="PS50885">
    <property type="entry name" value="HAMP"/>
    <property type="match status" value="1"/>
</dbReference>
<sequence>MKNKSLAAQFRHTFLMTLAACLTATVLTYVLAAALFAYALDRYILPANYYQQQVSDVAAYVREKNRALLSPSEENGLKHSFQGNGMLYQVVDSRGNLLYGTNAQKPFASAEELFDSFADETVIRQGYYIYTVPITEESGEHAGAVLLFYHISPTFANHKGWVVSAVLLLALLSPFFYMIGFTLLFSRIFAKNVNAPLQLLTEASKKIKEKNLDFEINYSSDNELGRLCSAFSEMKEELKKSLSAQWEMEQERVWMAESLAHDLKSPLSIILGYTDSLLENTPDDTEKLRRYLTVIRDNTKKSTALVQQMQYASDLERSGLRLEPSPLDIAVFLTQKVQDYQLPARQKGITLSLHLPERIPRSVCTDADKLARILDNVISNSLQYTPQGGRIDISVKAEKNRLRYIVCDTGSGFGPKDLKKALDKFYRGDESRQSKGGHSGLGLYIAAQLAGQLGGSVEIGNTKAGGACVTFWHSI</sequence>
<dbReference type="InterPro" id="IPR036890">
    <property type="entry name" value="HATPase_C_sf"/>
</dbReference>
<evidence type="ECO:0000259" key="12">
    <source>
        <dbReference type="PROSITE" id="PS50109"/>
    </source>
</evidence>
<dbReference type="RefSeq" id="WP_103731433.1">
    <property type="nucleotide sequence ID" value="NZ_JACOOU010000007.1"/>
</dbReference>
<keyword evidence="7 14" id="KW-0418">Kinase</keyword>
<dbReference type="EC" id="2.7.13.3" evidence="3"/>
<organism evidence="14 15">
    <name type="scientific">Blautia celeris</name>
    <dbReference type="NCBI Taxonomy" id="2763026"/>
    <lineage>
        <taxon>Bacteria</taxon>
        <taxon>Bacillati</taxon>
        <taxon>Bacillota</taxon>
        <taxon>Clostridia</taxon>
        <taxon>Lachnospirales</taxon>
        <taxon>Lachnospiraceae</taxon>
        <taxon>Blautia</taxon>
    </lineage>
</organism>
<dbReference type="InterPro" id="IPR036097">
    <property type="entry name" value="HisK_dim/P_sf"/>
</dbReference>
<dbReference type="Gene3D" id="6.10.340.10">
    <property type="match status" value="1"/>
</dbReference>
<keyword evidence="6 11" id="KW-0812">Transmembrane</keyword>
<dbReference type="InterPro" id="IPR005467">
    <property type="entry name" value="His_kinase_dom"/>
</dbReference>